<proteinExistence type="predicted"/>
<comment type="caution">
    <text evidence="1">The sequence shown here is derived from an EMBL/GenBank/DDBJ whole genome shotgun (WGS) entry which is preliminary data.</text>
</comment>
<accession>A0ABW5D3I1</accession>
<dbReference type="Gene3D" id="1.10.10.10">
    <property type="entry name" value="Winged helix-like DNA-binding domain superfamily/Winged helix DNA-binding domain"/>
    <property type="match status" value="1"/>
</dbReference>
<reference evidence="2" key="1">
    <citation type="journal article" date="2019" name="Int. J. Syst. Evol. Microbiol.">
        <title>The Global Catalogue of Microorganisms (GCM) 10K type strain sequencing project: providing services to taxonomists for standard genome sequencing and annotation.</title>
        <authorList>
            <consortium name="The Broad Institute Genomics Platform"/>
            <consortium name="The Broad Institute Genome Sequencing Center for Infectious Disease"/>
            <person name="Wu L."/>
            <person name="Ma J."/>
        </authorList>
    </citation>
    <scope>NUCLEOTIDE SEQUENCE [LARGE SCALE GENOMIC DNA]</scope>
    <source>
        <strain evidence="2">CGMCC 4.7106</strain>
    </source>
</reference>
<evidence type="ECO:0000313" key="1">
    <source>
        <dbReference type="EMBL" id="MFD2255617.1"/>
    </source>
</evidence>
<dbReference type="InterPro" id="IPR036388">
    <property type="entry name" value="WH-like_DNA-bd_sf"/>
</dbReference>
<sequence length="313" mass="35355">MNTIFSGHTHEVISGRLPQRGLARASETMVGGAGVVDFRHLQLFRRAYLERDYTSVAVGTGAAKRSVVKTIRDLELAFEETLFIEDSRGRLVPTPFSERLFNDSAKLQNAVAHLMEEVEIIRNHSRVLRLGATAAVFRTAAFRKAFLRLQELPGVRTAYVPIEVGDAAKALSQGHCDLYLGFLDNAGDRFESTIIGKIPVREYLRGNLQDDSPRASYALQMDFGYIHDRANQHSKRPKLKLSEQEWMDWLSHPSSCERGTVVQALEVSVDERFWTTLPVREDSPYAFSLSATYLKQHPFEFLPGLCEQLKSRP</sequence>
<dbReference type="InterPro" id="IPR036390">
    <property type="entry name" value="WH_DNA-bd_sf"/>
</dbReference>
<dbReference type="Proteomes" id="UP001597375">
    <property type="component" value="Unassembled WGS sequence"/>
</dbReference>
<evidence type="ECO:0008006" key="3">
    <source>
        <dbReference type="Google" id="ProtNLM"/>
    </source>
</evidence>
<organism evidence="1 2">
    <name type="scientific">Luteolibacter algae</name>
    <dbReference type="NCBI Taxonomy" id="454151"/>
    <lineage>
        <taxon>Bacteria</taxon>
        <taxon>Pseudomonadati</taxon>
        <taxon>Verrucomicrobiota</taxon>
        <taxon>Verrucomicrobiia</taxon>
        <taxon>Verrucomicrobiales</taxon>
        <taxon>Verrucomicrobiaceae</taxon>
        <taxon>Luteolibacter</taxon>
    </lineage>
</organism>
<gene>
    <name evidence="1" type="ORF">ACFSSA_02930</name>
</gene>
<keyword evidence="2" id="KW-1185">Reference proteome</keyword>
<dbReference type="EMBL" id="JBHUIT010000002">
    <property type="protein sequence ID" value="MFD2255617.1"/>
    <property type="molecule type" value="Genomic_DNA"/>
</dbReference>
<protein>
    <recommendedName>
        <fullName evidence="3">LysR family transcriptional regulator</fullName>
    </recommendedName>
</protein>
<name>A0ABW5D3I1_9BACT</name>
<dbReference type="RefSeq" id="WP_386818274.1">
    <property type="nucleotide sequence ID" value="NZ_JBHUIT010000002.1"/>
</dbReference>
<evidence type="ECO:0000313" key="2">
    <source>
        <dbReference type="Proteomes" id="UP001597375"/>
    </source>
</evidence>
<dbReference type="SUPFAM" id="SSF46785">
    <property type="entry name" value="Winged helix' DNA-binding domain"/>
    <property type="match status" value="1"/>
</dbReference>